<keyword evidence="2" id="KW-0812">Transmembrane</keyword>
<keyword evidence="3" id="KW-1133">Transmembrane helix</keyword>
<dbReference type="PANTHER" id="PTHR15371">
    <property type="entry name" value="TIM23"/>
    <property type="match status" value="1"/>
</dbReference>
<keyword evidence="6" id="KW-1185">Reference proteome</keyword>
<evidence type="ECO:0008006" key="7">
    <source>
        <dbReference type="Google" id="ProtNLM"/>
    </source>
</evidence>
<evidence type="ECO:0000313" key="5">
    <source>
        <dbReference type="EMBL" id="KAK9919579.1"/>
    </source>
</evidence>
<name>A0AAW1W6L9_RUBAR</name>
<comment type="subcellular location">
    <subcellularLocation>
        <location evidence="1">Membrane</location>
        <topology evidence="1">Multi-pass membrane protein</topology>
    </subcellularLocation>
</comment>
<dbReference type="EMBL" id="JBEDUW010000006">
    <property type="protein sequence ID" value="KAK9919579.1"/>
    <property type="molecule type" value="Genomic_DNA"/>
</dbReference>
<reference evidence="5 6" key="1">
    <citation type="journal article" date="2023" name="G3 (Bethesda)">
        <title>A chromosome-length genome assembly and annotation of blackberry (Rubus argutus, cv. 'Hillquist').</title>
        <authorList>
            <person name="Bruna T."/>
            <person name="Aryal R."/>
            <person name="Dudchenko O."/>
            <person name="Sargent D.J."/>
            <person name="Mead D."/>
            <person name="Buti M."/>
            <person name="Cavallini A."/>
            <person name="Hytonen T."/>
            <person name="Andres J."/>
            <person name="Pham M."/>
            <person name="Weisz D."/>
            <person name="Mascagni F."/>
            <person name="Usai G."/>
            <person name="Natali L."/>
            <person name="Bassil N."/>
            <person name="Fernandez G.E."/>
            <person name="Lomsadze A."/>
            <person name="Armour M."/>
            <person name="Olukolu B."/>
            <person name="Poorten T."/>
            <person name="Britton C."/>
            <person name="Davik J."/>
            <person name="Ashrafi H."/>
            <person name="Aiden E.L."/>
            <person name="Borodovsky M."/>
            <person name="Worthington M."/>
        </authorList>
    </citation>
    <scope>NUCLEOTIDE SEQUENCE [LARGE SCALE GENOMIC DNA]</scope>
    <source>
        <strain evidence="5">PI 553951</strain>
    </source>
</reference>
<evidence type="ECO:0000313" key="6">
    <source>
        <dbReference type="Proteomes" id="UP001457282"/>
    </source>
</evidence>
<dbReference type="AlphaFoldDB" id="A0AAW1W6L9"/>
<protein>
    <recommendedName>
        <fullName evidence="7">Mitochondrial import inner membrane translocase subunit TIM23</fullName>
    </recommendedName>
</protein>
<organism evidence="5 6">
    <name type="scientific">Rubus argutus</name>
    <name type="common">Southern blackberry</name>
    <dbReference type="NCBI Taxonomy" id="59490"/>
    <lineage>
        <taxon>Eukaryota</taxon>
        <taxon>Viridiplantae</taxon>
        <taxon>Streptophyta</taxon>
        <taxon>Embryophyta</taxon>
        <taxon>Tracheophyta</taxon>
        <taxon>Spermatophyta</taxon>
        <taxon>Magnoliopsida</taxon>
        <taxon>eudicotyledons</taxon>
        <taxon>Gunneridae</taxon>
        <taxon>Pentapetalae</taxon>
        <taxon>rosids</taxon>
        <taxon>fabids</taxon>
        <taxon>Rosales</taxon>
        <taxon>Rosaceae</taxon>
        <taxon>Rosoideae</taxon>
        <taxon>Rosoideae incertae sedis</taxon>
        <taxon>Rubus</taxon>
    </lineage>
</organism>
<evidence type="ECO:0000256" key="3">
    <source>
        <dbReference type="ARBA" id="ARBA00022989"/>
    </source>
</evidence>
<accession>A0AAW1W6L9</accession>
<keyword evidence="4" id="KW-0472">Membrane</keyword>
<dbReference type="PANTHER" id="PTHR15371:SF24">
    <property type="entry name" value="MITOCHONDRIAL IMPORT INNER MEMBRANE TRANSLOCASE SUBUNIT TIM23-3"/>
    <property type="match status" value="1"/>
</dbReference>
<comment type="caution">
    <text evidence="5">The sequence shown here is derived from an EMBL/GenBank/DDBJ whole genome shotgun (WGS) entry which is preliminary data.</text>
</comment>
<dbReference type="Proteomes" id="UP001457282">
    <property type="component" value="Unassembled WGS sequence"/>
</dbReference>
<dbReference type="Pfam" id="PF02466">
    <property type="entry name" value="Tim17"/>
    <property type="match status" value="1"/>
</dbReference>
<evidence type="ECO:0000256" key="1">
    <source>
        <dbReference type="ARBA" id="ARBA00004141"/>
    </source>
</evidence>
<evidence type="ECO:0000256" key="2">
    <source>
        <dbReference type="ARBA" id="ARBA00022692"/>
    </source>
</evidence>
<dbReference type="GO" id="GO:0030150">
    <property type="term" value="P:protein import into mitochondrial matrix"/>
    <property type="evidence" value="ECO:0007669"/>
    <property type="project" value="TreeGrafter"/>
</dbReference>
<dbReference type="GO" id="GO:0008320">
    <property type="term" value="F:protein transmembrane transporter activity"/>
    <property type="evidence" value="ECO:0007669"/>
    <property type="project" value="TreeGrafter"/>
</dbReference>
<dbReference type="GO" id="GO:0005744">
    <property type="term" value="C:TIM23 mitochondrial import inner membrane translocase complex"/>
    <property type="evidence" value="ECO:0007669"/>
    <property type="project" value="TreeGrafter"/>
</dbReference>
<sequence>MADSTKPTANVDDLNVTTMKLYNHYHDLDLDTPIKALFYLPTSPEHLYPEQASRRYPPWGNNLINNTGICFLSGGTVGLFHGSVQGLKAAESGESRKLRISRALSSGLEVGGRHSNNMGVVGFYFSVIESGIDSYRGKEGILNTAAAGFGAGAMYKAARGPRAAAIAGVIGAAAAAAAVSGKRAVKLYVGELGIWGF</sequence>
<evidence type="ECO:0000256" key="4">
    <source>
        <dbReference type="ARBA" id="ARBA00023136"/>
    </source>
</evidence>
<gene>
    <name evidence="5" type="ORF">M0R45_028167</name>
</gene>
<dbReference type="InterPro" id="IPR045238">
    <property type="entry name" value="Tim23-like"/>
</dbReference>
<proteinExistence type="predicted"/>